<evidence type="ECO:0000256" key="1">
    <source>
        <dbReference type="ARBA" id="ARBA00004141"/>
    </source>
</evidence>
<feature type="transmembrane region" description="Helical" evidence="7">
    <location>
        <begin position="87"/>
        <end position="107"/>
    </location>
</feature>
<keyword evidence="5 7" id="KW-0472">Membrane</keyword>
<protein>
    <submittedName>
        <fullName evidence="8">Uncharacterized protein</fullName>
    </submittedName>
</protein>
<evidence type="ECO:0000256" key="2">
    <source>
        <dbReference type="ARBA" id="ARBA00006803"/>
    </source>
</evidence>
<dbReference type="EMBL" id="CANHGI010000004">
    <property type="protein sequence ID" value="CAI5447004.1"/>
    <property type="molecule type" value="Genomic_DNA"/>
</dbReference>
<dbReference type="AlphaFoldDB" id="A0A9P1IK28"/>
<feature type="transmembrane region" description="Helical" evidence="7">
    <location>
        <begin position="234"/>
        <end position="258"/>
    </location>
</feature>
<keyword evidence="4 7" id="KW-1133">Transmembrane helix</keyword>
<dbReference type="Pfam" id="PF03125">
    <property type="entry name" value="Sre"/>
    <property type="match status" value="1"/>
</dbReference>
<keyword evidence="3 7" id="KW-0812">Transmembrane</keyword>
<reference evidence="8" key="1">
    <citation type="submission" date="2022-11" db="EMBL/GenBank/DDBJ databases">
        <authorList>
            <person name="Kikuchi T."/>
        </authorList>
    </citation>
    <scope>NUCLEOTIDE SEQUENCE</scope>
    <source>
        <strain evidence="8">PS1010</strain>
    </source>
</reference>
<name>A0A9P1IK28_9PELO</name>
<evidence type="ECO:0000313" key="9">
    <source>
        <dbReference type="Proteomes" id="UP001152747"/>
    </source>
</evidence>
<evidence type="ECO:0000313" key="8">
    <source>
        <dbReference type="EMBL" id="CAI5447004.1"/>
    </source>
</evidence>
<comment type="subcellular location">
    <subcellularLocation>
        <location evidence="1">Membrane</location>
        <topology evidence="1">Multi-pass membrane protein</topology>
    </subcellularLocation>
</comment>
<proteinExistence type="inferred from homology"/>
<comment type="caution">
    <text evidence="8">The sequence shown here is derived from an EMBL/GenBank/DDBJ whole genome shotgun (WGS) entry which is preliminary data.</text>
</comment>
<dbReference type="GO" id="GO:0007606">
    <property type="term" value="P:sensory perception of chemical stimulus"/>
    <property type="evidence" value="ECO:0007669"/>
    <property type="project" value="InterPro"/>
</dbReference>
<comment type="similarity">
    <text evidence="2">Belongs to the nematode receptor-like protein sre family.</text>
</comment>
<feature type="region of interest" description="Disordered" evidence="6">
    <location>
        <begin position="285"/>
        <end position="304"/>
    </location>
</feature>
<accession>A0A9P1IK28</accession>
<dbReference type="InterPro" id="IPR004151">
    <property type="entry name" value="7TM_GPCR_serpentine_rcpt_Sre"/>
</dbReference>
<sequence>MLDYTPTSPIYSWTLVILSGSSIICFTFNTILSIHLKYYRNNFQIIHQLLYFSTLFMLFPVFARNLMFLIGRQEEDFVSWIGLDKMIEWSVTTGLFCPNLFIIERFYATYNRKTYAKSAQIHIAFLLITALFTYSLVSIFYLNLFFNLHIVFLFNLVSFTLYVALVVQNRQIARQVIAIDTYDLAERAQVRENLRFLGQLKFFMFSLVGFTLTLPGFIIYLHLFDMPCEPEIFLILYCIYTIIAPTQNMCTSTAYTAFFRNIFRRAPQVSEPVAQIPVPLETFSTQSTLPKSSPAASTSAQPGPIPTVSQNITVVQPAVQPKSPEALLPNHRQKISGPPRTVLSYQSPQQKAHFNMLGAQWA</sequence>
<dbReference type="PANTHER" id="PTHR47518:SF11">
    <property type="entry name" value="SERPENTINE RECEPTOR, CLASS E (EPSILON)-RELATED"/>
    <property type="match status" value="1"/>
</dbReference>
<evidence type="ECO:0000256" key="6">
    <source>
        <dbReference type="SAM" id="MobiDB-lite"/>
    </source>
</evidence>
<feature type="transmembrane region" description="Helical" evidence="7">
    <location>
        <begin position="202"/>
        <end position="222"/>
    </location>
</feature>
<feature type="transmembrane region" description="Helical" evidence="7">
    <location>
        <begin position="12"/>
        <end position="36"/>
    </location>
</feature>
<dbReference type="PANTHER" id="PTHR47518">
    <property type="entry name" value="SERPENTINE RECEPTOR CLASS EPSILON-13-RELATED"/>
    <property type="match status" value="1"/>
</dbReference>
<feature type="transmembrane region" description="Helical" evidence="7">
    <location>
        <begin position="48"/>
        <end position="67"/>
    </location>
</feature>
<dbReference type="GO" id="GO:0016020">
    <property type="term" value="C:membrane"/>
    <property type="evidence" value="ECO:0007669"/>
    <property type="project" value="UniProtKB-SubCell"/>
</dbReference>
<evidence type="ECO:0000256" key="7">
    <source>
        <dbReference type="SAM" id="Phobius"/>
    </source>
</evidence>
<gene>
    <name evidence="8" type="ORF">CAMP_LOCUS9641</name>
</gene>
<evidence type="ECO:0000256" key="3">
    <source>
        <dbReference type="ARBA" id="ARBA00022692"/>
    </source>
</evidence>
<dbReference type="InterPro" id="IPR052854">
    <property type="entry name" value="Serpentine_rcpt_epsilon"/>
</dbReference>
<feature type="transmembrane region" description="Helical" evidence="7">
    <location>
        <begin position="148"/>
        <end position="167"/>
    </location>
</feature>
<evidence type="ECO:0000256" key="5">
    <source>
        <dbReference type="ARBA" id="ARBA00023136"/>
    </source>
</evidence>
<keyword evidence="9" id="KW-1185">Reference proteome</keyword>
<dbReference type="Proteomes" id="UP001152747">
    <property type="component" value="Unassembled WGS sequence"/>
</dbReference>
<organism evidence="8 9">
    <name type="scientific">Caenorhabditis angaria</name>
    <dbReference type="NCBI Taxonomy" id="860376"/>
    <lineage>
        <taxon>Eukaryota</taxon>
        <taxon>Metazoa</taxon>
        <taxon>Ecdysozoa</taxon>
        <taxon>Nematoda</taxon>
        <taxon>Chromadorea</taxon>
        <taxon>Rhabditida</taxon>
        <taxon>Rhabditina</taxon>
        <taxon>Rhabditomorpha</taxon>
        <taxon>Rhabditoidea</taxon>
        <taxon>Rhabditidae</taxon>
        <taxon>Peloderinae</taxon>
        <taxon>Caenorhabditis</taxon>
    </lineage>
</organism>
<feature type="transmembrane region" description="Helical" evidence="7">
    <location>
        <begin position="119"/>
        <end position="142"/>
    </location>
</feature>
<evidence type="ECO:0000256" key="4">
    <source>
        <dbReference type="ARBA" id="ARBA00022989"/>
    </source>
</evidence>